<name>A0A2H0WP71_9BACT</name>
<organism evidence="1 2">
    <name type="scientific">Candidatus Shapirobacteria bacterium CG09_land_8_20_14_0_10_39_12</name>
    <dbReference type="NCBI Taxonomy" id="1974885"/>
    <lineage>
        <taxon>Bacteria</taxon>
        <taxon>Candidatus Shapironibacteriota</taxon>
    </lineage>
</organism>
<reference evidence="2" key="1">
    <citation type="submission" date="2017-09" db="EMBL/GenBank/DDBJ databases">
        <title>Depth-based differentiation of microbial function through sediment-hosted aquifers and enrichment of novel symbionts in the deep terrestrial subsurface.</title>
        <authorList>
            <person name="Probst A.J."/>
            <person name="Ladd B."/>
            <person name="Jarett J.K."/>
            <person name="Geller-Mcgrath D.E."/>
            <person name="Sieber C.M.K."/>
            <person name="Emerson J.B."/>
            <person name="Anantharaman K."/>
            <person name="Thomas B.C."/>
            <person name="Malmstrom R."/>
            <person name="Stieglmeier M."/>
            <person name="Klingl A."/>
            <person name="Woyke T."/>
            <person name="Ryan C.M."/>
            <person name="Banfield J.F."/>
        </authorList>
    </citation>
    <scope>NUCLEOTIDE SEQUENCE [LARGE SCALE GENOMIC DNA]</scope>
</reference>
<protein>
    <submittedName>
        <fullName evidence="1">Uncharacterized protein</fullName>
    </submittedName>
</protein>
<accession>A0A2H0WP71</accession>
<dbReference type="EMBL" id="PEZI01000054">
    <property type="protein sequence ID" value="PIS14452.1"/>
    <property type="molecule type" value="Genomic_DNA"/>
</dbReference>
<dbReference type="Proteomes" id="UP000230775">
    <property type="component" value="Unassembled WGS sequence"/>
</dbReference>
<evidence type="ECO:0000313" key="1">
    <source>
        <dbReference type="EMBL" id="PIS14452.1"/>
    </source>
</evidence>
<sequence>MTKKEEKEVIRVCGENYDEIDIPAYIRRRDEEKARALDAVAEEYGQEEKERREGEEFEELVVGAGV</sequence>
<dbReference type="AlphaFoldDB" id="A0A2H0WP71"/>
<comment type="caution">
    <text evidence="1">The sequence shown here is derived from an EMBL/GenBank/DDBJ whole genome shotgun (WGS) entry which is preliminary data.</text>
</comment>
<proteinExistence type="predicted"/>
<gene>
    <name evidence="1" type="ORF">COT64_02565</name>
</gene>
<evidence type="ECO:0000313" key="2">
    <source>
        <dbReference type="Proteomes" id="UP000230775"/>
    </source>
</evidence>